<feature type="transmembrane region" description="Helical" evidence="1">
    <location>
        <begin position="1136"/>
        <end position="1160"/>
    </location>
</feature>
<dbReference type="Proteomes" id="UP000673975">
    <property type="component" value="Unassembled WGS sequence"/>
</dbReference>
<dbReference type="Gene3D" id="3.30.2090.10">
    <property type="entry name" value="Multidrug efflux transporter AcrB TolC docking domain, DN and DC subdomains"/>
    <property type="match status" value="2"/>
</dbReference>
<keyword evidence="1" id="KW-1133">Transmembrane helix</keyword>
<feature type="transmembrane region" description="Helical" evidence="1">
    <location>
        <begin position="554"/>
        <end position="572"/>
    </location>
</feature>
<dbReference type="Gene3D" id="3.30.70.1430">
    <property type="entry name" value="Multidrug efflux transporter AcrB pore domain"/>
    <property type="match status" value="2"/>
</dbReference>
<dbReference type="RefSeq" id="WP_210513057.1">
    <property type="nucleotide sequence ID" value="NZ_JAFIDN010000012.1"/>
</dbReference>
<organism evidence="2 3">
    <name type="scientific">Natronogracilivirga saccharolytica</name>
    <dbReference type="NCBI Taxonomy" id="2812953"/>
    <lineage>
        <taxon>Bacteria</taxon>
        <taxon>Pseudomonadati</taxon>
        <taxon>Balneolota</taxon>
        <taxon>Balneolia</taxon>
        <taxon>Balneolales</taxon>
        <taxon>Cyclonatronaceae</taxon>
        <taxon>Natronogracilivirga</taxon>
    </lineage>
</organism>
<dbReference type="GO" id="GO:0005886">
    <property type="term" value="C:plasma membrane"/>
    <property type="evidence" value="ECO:0007669"/>
    <property type="project" value="TreeGrafter"/>
</dbReference>
<dbReference type="EMBL" id="JAFIDN010000012">
    <property type="protein sequence ID" value="MBP3193599.1"/>
    <property type="molecule type" value="Genomic_DNA"/>
</dbReference>
<dbReference type="Gene3D" id="3.30.70.1440">
    <property type="entry name" value="Multidrug efflux transporter AcrB pore domain"/>
    <property type="match status" value="1"/>
</dbReference>
<feature type="transmembrane region" description="Helical" evidence="1">
    <location>
        <begin position="673"/>
        <end position="694"/>
    </location>
</feature>
<reference evidence="2" key="1">
    <citation type="submission" date="2021-02" db="EMBL/GenBank/DDBJ databases">
        <title>Natronogracilivirga saccharolytica gen. nov. sp. nov. a new anaerobic, haloalkiliphilic carbohydrate-fermenting bacterium from soda lake and proposing of Cyclonatronumiaceae fam. nov. in the phylum Balneolaeota.</title>
        <authorList>
            <person name="Zhilina T.N."/>
            <person name="Sorokin D.Y."/>
            <person name="Zavarzina D.G."/>
            <person name="Toshchakov S.V."/>
            <person name="Kublanov I.V."/>
        </authorList>
    </citation>
    <scope>NUCLEOTIDE SEQUENCE</scope>
    <source>
        <strain evidence="2">Z-1702</strain>
    </source>
</reference>
<feature type="transmembrane region" description="Helical" evidence="1">
    <location>
        <begin position="700"/>
        <end position="722"/>
    </location>
</feature>
<dbReference type="PANTHER" id="PTHR32063:SF0">
    <property type="entry name" value="SWARMING MOTILITY PROTEIN SWRC"/>
    <property type="match status" value="1"/>
</dbReference>
<dbReference type="SUPFAM" id="SSF82693">
    <property type="entry name" value="Multidrug efflux transporter AcrB pore domain, PN1, PN2, PC1 and PC2 subdomains"/>
    <property type="match status" value="2"/>
</dbReference>
<feature type="transmembrane region" description="Helical" evidence="1">
    <location>
        <begin position="413"/>
        <end position="438"/>
    </location>
</feature>
<dbReference type="PANTHER" id="PTHR32063">
    <property type="match status" value="1"/>
</dbReference>
<gene>
    <name evidence="2" type="ORF">NATSA_13060</name>
</gene>
<dbReference type="GO" id="GO:0042910">
    <property type="term" value="F:xenobiotic transmembrane transporter activity"/>
    <property type="evidence" value="ECO:0007669"/>
    <property type="project" value="TreeGrafter"/>
</dbReference>
<feature type="transmembrane region" description="Helical" evidence="1">
    <location>
        <begin position="608"/>
        <end position="628"/>
    </location>
</feature>
<feature type="transmembrane region" description="Helical" evidence="1">
    <location>
        <begin position="458"/>
        <end position="478"/>
    </location>
</feature>
<feature type="transmembrane region" description="Helical" evidence="1">
    <location>
        <begin position="634"/>
        <end position="661"/>
    </location>
</feature>
<keyword evidence="3" id="KW-1185">Reference proteome</keyword>
<evidence type="ECO:0000313" key="2">
    <source>
        <dbReference type="EMBL" id="MBP3193599.1"/>
    </source>
</evidence>
<feature type="transmembrane region" description="Helical" evidence="1">
    <location>
        <begin position="12"/>
        <end position="30"/>
    </location>
</feature>
<feature type="transmembrane region" description="Helical" evidence="1">
    <location>
        <begin position="365"/>
        <end position="382"/>
    </location>
</feature>
<feature type="transmembrane region" description="Helical" evidence="1">
    <location>
        <begin position="1185"/>
        <end position="1208"/>
    </location>
</feature>
<dbReference type="PRINTS" id="PR00702">
    <property type="entry name" value="ACRIFLAVINRP"/>
</dbReference>
<sequence length="1272" mass="138940">MKVIEQAIKNRTLIVVLAGVLIVSGLYSYITIPKESAPSIDIPLFIITTIYPGIGPSDIESLVTQPLERELQGIEGVSEIRSTSFEGFSSIVVEFDLDVENIEASQRVREQVDLARSELPSDAEEPVITEFNIDDFPIMTVNLGADYSMAQLTQIAERLEDELETISGVREVDVIGGLEREVQVNVALAALKGHNISFQQIIGAIQGQNVTIPGGNVDVDRLSYLLRVSGEFEHPDEIEDLVVFAPPAGGGGGDNDQPAPLGMIYMRDLAEVIYGFKDRESYARLTAYKVEDDNGDLIPVPYEEVAENQVVSLDIKQRSGSNILEISEDVNRVLEEFGFPSGTQIVMTNDASEDIQNLISDLENSIISGMLFVVLVLVFFLGIRNALLVGTAVPLAIFVGFLVMTIMGLTLNFVILFSLIIALGLLVDNSVVIVENIYRFRERGMERFDAAREGANEVGYALLASTATLVAAFLPLLFWPDIIGEFMSYLPMTLIIVLLCSLFIALIIYPSLTGFFVKLPTEKKRRKSLLTKISIWTGVVLVAAVVGLTNYITLIVGILIVLFFVVTYKLFVKPLSDIFTGQLLPAFIEGYKSFLTWMLQRNYKVRWAYWRNMFSLSAFTAGFLLLVLSGALSLFLGAAALPVAILGGIALVIGSLGVILHTFESVILGGIRSVIGGLVVAVVFALTLFGFSLMSAELTWRIFLIVMGIPGLVVVLGFLGMFRTRKSPIILTDNRSRLLNSTVGALFAILVVFSLVPTGVNFFPETDPNRIDINIEGPLGMNIDASNEMVREIQSRLNSLIDESDDTRGSIENVQVNVGIAATGGFGAGIPSPERARISLNMVDFADRYESSSVTMTKIREAIGEVPDALIQVEGQEIGPPTGSPVNIEISGDDFRQVERITSEVRQRLQDAEFTGSIPGLVDVRDNVSGGLPEYNLRIDHEKARKFGLTLSDIAQTVRIAVNGLDASTFRDGEDEYDIVVRLREEDRDDLDKLRDLTINQAGMQVPLVSVADFEEAAGPGSISRLNLQRTAVVEADAAAGFSGPQVLSQVQDYLADYRQDLPAGYTMEYTGESEDQEESFSFLTTALVISFALIFLVLLAKFNSLIIPFIISIAVGLSLIGVFLGLIVTRTEFNVMVFVGIISLAGIVCINNIVLVEYIKQMLDSGKSKMDAIVEAGAIRLRPVLLTALTTILGLVPLTFGIDIDYIGLLTQFDPAFQLGTESTQFWGPMGITIISGLMFATFLTLVIVPVMYSVFDSLSKSVAEAYRSRD</sequence>
<dbReference type="Gene3D" id="1.20.1640.10">
    <property type="entry name" value="Multidrug efflux transporter AcrB transmembrane domain"/>
    <property type="match status" value="3"/>
</dbReference>
<comment type="caution">
    <text evidence="2">The sequence shown here is derived from an EMBL/GenBank/DDBJ whole genome shotgun (WGS) entry which is preliminary data.</text>
</comment>
<dbReference type="InterPro" id="IPR027463">
    <property type="entry name" value="AcrB_DN_DC_subdom"/>
</dbReference>
<dbReference type="SUPFAM" id="SSF82866">
    <property type="entry name" value="Multidrug efflux transporter AcrB transmembrane domain"/>
    <property type="match status" value="2"/>
</dbReference>
<keyword evidence="1" id="KW-0812">Transmembrane</keyword>
<dbReference type="InterPro" id="IPR001036">
    <property type="entry name" value="Acrflvin-R"/>
</dbReference>
<feature type="transmembrane region" description="Helical" evidence="1">
    <location>
        <begin position="1107"/>
        <end position="1130"/>
    </location>
</feature>
<evidence type="ECO:0000313" key="3">
    <source>
        <dbReference type="Proteomes" id="UP000673975"/>
    </source>
</evidence>
<evidence type="ECO:0000256" key="1">
    <source>
        <dbReference type="SAM" id="Phobius"/>
    </source>
</evidence>
<proteinExistence type="predicted"/>
<dbReference type="Pfam" id="PF00873">
    <property type="entry name" value="ACR_tran"/>
    <property type="match status" value="2"/>
</dbReference>
<dbReference type="AlphaFoldDB" id="A0A8J7UXQ7"/>
<feature type="transmembrane region" description="Helical" evidence="1">
    <location>
        <begin position="743"/>
        <end position="763"/>
    </location>
</feature>
<accession>A0A8J7UXQ7</accession>
<feature type="transmembrane region" description="Helical" evidence="1">
    <location>
        <begin position="1081"/>
        <end position="1100"/>
    </location>
</feature>
<feature type="transmembrane region" description="Helical" evidence="1">
    <location>
        <begin position="387"/>
        <end position="407"/>
    </location>
</feature>
<keyword evidence="1" id="KW-0472">Membrane</keyword>
<protein>
    <submittedName>
        <fullName evidence="2">Efflux RND transporter permease subunit</fullName>
    </submittedName>
</protein>
<dbReference type="Gene3D" id="3.30.70.1320">
    <property type="entry name" value="Multidrug efflux transporter AcrB pore domain like"/>
    <property type="match status" value="1"/>
</dbReference>
<feature type="transmembrane region" description="Helical" evidence="1">
    <location>
        <begin position="490"/>
        <end position="517"/>
    </location>
</feature>
<dbReference type="SUPFAM" id="SSF82714">
    <property type="entry name" value="Multidrug efflux transporter AcrB TolC docking domain, DN and DC subdomains"/>
    <property type="match status" value="2"/>
</dbReference>
<feature type="transmembrane region" description="Helical" evidence="1">
    <location>
        <begin position="1228"/>
        <end position="1254"/>
    </location>
</feature>
<name>A0A8J7UXQ7_9BACT</name>